<dbReference type="Proteomes" id="UP000277580">
    <property type="component" value="Unassembled WGS sequence"/>
</dbReference>
<evidence type="ECO:0008006" key="4">
    <source>
        <dbReference type="Google" id="ProtNLM"/>
    </source>
</evidence>
<dbReference type="EMBL" id="ML119113">
    <property type="protein sequence ID" value="RPB15510.1"/>
    <property type="molecule type" value="Genomic_DNA"/>
</dbReference>
<reference evidence="2 3" key="1">
    <citation type="journal article" date="2018" name="Nat. Ecol. Evol.">
        <title>Pezizomycetes genomes reveal the molecular basis of ectomycorrhizal truffle lifestyle.</title>
        <authorList>
            <person name="Murat C."/>
            <person name="Payen T."/>
            <person name="Noel B."/>
            <person name="Kuo A."/>
            <person name="Morin E."/>
            <person name="Chen J."/>
            <person name="Kohler A."/>
            <person name="Krizsan K."/>
            <person name="Balestrini R."/>
            <person name="Da Silva C."/>
            <person name="Montanini B."/>
            <person name="Hainaut M."/>
            <person name="Levati E."/>
            <person name="Barry K.W."/>
            <person name="Belfiori B."/>
            <person name="Cichocki N."/>
            <person name="Clum A."/>
            <person name="Dockter R.B."/>
            <person name="Fauchery L."/>
            <person name="Guy J."/>
            <person name="Iotti M."/>
            <person name="Le Tacon F."/>
            <person name="Lindquist E.A."/>
            <person name="Lipzen A."/>
            <person name="Malagnac F."/>
            <person name="Mello A."/>
            <person name="Molinier V."/>
            <person name="Miyauchi S."/>
            <person name="Poulain J."/>
            <person name="Riccioni C."/>
            <person name="Rubini A."/>
            <person name="Sitrit Y."/>
            <person name="Splivallo R."/>
            <person name="Traeger S."/>
            <person name="Wang M."/>
            <person name="Zifcakova L."/>
            <person name="Wipf D."/>
            <person name="Zambonelli A."/>
            <person name="Paolocci F."/>
            <person name="Nowrousian M."/>
            <person name="Ottonello S."/>
            <person name="Baldrian P."/>
            <person name="Spatafora J.W."/>
            <person name="Henrissat B."/>
            <person name="Nagy L.G."/>
            <person name="Aury J.M."/>
            <person name="Wincker P."/>
            <person name="Grigoriev I.V."/>
            <person name="Bonfante P."/>
            <person name="Martin F.M."/>
        </authorList>
    </citation>
    <scope>NUCLEOTIDE SEQUENCE [LARGE SCALE GENOMIC DNA]</scope>
    <source>
        <strain evidence="2 3">CCBAS932</strain>
    </source>
</reference>
<dbReference type="AlphaFoldDB" id="A0A3N4KY72"/>
<evidence type="ECO:0000313" key="2">
    <source>
        <dbReference type="EMBL" id="RPB15510.1"/>
    </source>
</evidence>
<keyword evidence="3" id="KW-1185">Reference proteome</keyword>
<protein>
    <recommendedName>
        <fullName evidence="4">Ig-like domain-containing protein</fullName>
    </recommendedName>
</protein>
<sequence>MKFLFTFLSFLSLFSFILANPVPQGQGSASNQEPRTCKITADGARHRKCPEVNDTKCPATGSYAKGTMIKFMCYVVGETVKGNPYWDKTSKGEYVSETLVEESCRSKLPEC</sequence>
<feature type="signal peptide" evidence="1">
    <location>
        <begin position="1"/>
        <end position="19"/>
    </location>
</feature>
<feature type="chain" id="PRO_5017921476" description="Ig-like domain-containing protein" evidence="1">
    <location>
        <begin position="20"/>
        <end position="111"/>
    </location>
</feature>
<name>A0A3N4KY72_9PEZI</name>
<dbReference type="OrthoDB" id="5358886at2759"/>
<dbReference type="InParanoid" id="A0A3N4KY72"/>
<evidence type="ECO:0000313" key="3">
    <source>
        <dbReference type="Proteomes" id="UP000277580"/>
    </source>
</evidence>
<accession>A0A3N4KY72</accession>
<evidence type="ECO:0000256" key="1">
    <source>
        <dbReference type="SAM" id="SignalP"/>
    </source>
</evidence>
<keyword evidence="1" id="KW-0732">Signal</keyword>
<organism evidence="2 3">
    <name type="scientific">Morchella conica CCBAS932</name>
    <dbReference type="NCBI Taxonomy" id="1392247"/>
    <lineage>
        <taxon>Eukaryota</taxon>
        <taxon>Fungi</taxon>
        <taxon>Dikarya</taxon>
        <taxon>Ascomycota</taxon>
        <taxon>Pezizomycotina</taxon>
        <taxon>Pezizomycetes</taxon>
        <taxon>Pezizales</taxon>
        <taxon>Morchellaceae</taxon>
        <taxon>Morchella</taxon>
    </lineage>
</organism>
<proteinExistence type="predicted"/>
<gene>
    <name evidence="2" type="ORF">P167DRAFT_433920</name>
</gene>